<dbReference type="InterPro" id="IPR037381">
    <property type="entry name" value="RFWD3"/>
</dbReference>
<sequence>MAGHGPGDFFDAIAIDDEPIDEPFLVEVEEEDQEDGDEEGEEEDDEEEDEDDEDENQEEDEVREDGDEGEVENRRPWLNPPMVSGIGDTVKDSKSVQLNSGRASSNAEGDGVDCQKEWNREEVEGLCCPICMEPWCNSGDHQPRQHYASSNTIEKKPAEEQWSKQIEKEQRRRTSEGAEEKNQKNSLWFEASEGEEKIDETQNRRKKIKKKPSVGCEIMEGAEEKFLGRSEEHVPGVWRRPRVSLEEKTWRQSSVESSWRRLEGARSGHRSSNWGPLDFGSSEAADVPFTGPHICVSVSRVPSGRRFSLSPLEEEWKRREAEWQMKVHGWQKREADLCKQLEQLTRFSLVYAMRGGWKRFVAIESQSFDLAIVGIEEDLPKISENGETDGMTRVRQESLNHWLRLLVLSIRVVPSSVMPSPPPPPPHLPPPPPPPLGCYPKCGFIGEPTCFLRFVVGFSTSVPEALEEPATPEELTEISRSKGKHQDWDNLYQVRKRQELLLDGARHFDVDDSGQVLIVARRPTRIGGSHILTKMSLFSPQEQDNMQLPSTIKAVRDLHVSPFGRLALLASMGKKLSLVSMESNNVVVDYDLPVQYMHSFSDHVDIYQGCILMFCFSLPSSCGNLDYS</sequence>
<evidence type="ECO:0000313" key="3">
    <source>
        <dbReference type="Proteomes" id="UP001153076"/>
    </source>
</evidence>
<dbReference type="GO" id="GO:0016567">
    <property type="term" value="P:protein ubiquitination"/>
    <property type="evidence" value="ECO:0007669"/>
    <property type="project" value="InterPro"/>
</dbReference>
<proteinExistence type="predicted"/>
<reference evidence="2" key="1">
    <citation type="submission" date="2022-04" db="EMBL/GenBank/DDBJ databases">
        <title>Carnegiea gigantea Genome sequencing and assembly v2.</title>
        <authorList>
            <person name="Copetti D."/>
            <person name="Sanderson M.J."/>
            <person name="Burquez A."/>
            <person name="Wojciechowski M.F."/>
        </authorList>
    </citation>
    <scope>NUCLEOTIDE SEQUENCE</scope>
    <source>
        <strain evidence="2">SGP5-SGP5p</strain>
        <tissue evidence="2">Aerial part</tissue>
    </source>
</reference>
<feature type="region of interest" description="Disordered" evidence="1">
    <location>
        <begin position="1"/>
        <end position="112"/>
    </location>
</feature>
<keyword evidence="3" id="KW-1185">Reference proteome</keyword>
<dbReference type="OrthoDB" id="5600418at2759"/>
<dbReference type="GO" id="GO:0036297">
    <property type="term" value="P:interstrand cross-link repair"/>
    <property type="evidence" value="ECO:0007669"/>
    <property type="project" value="InterPro"/>
</dbReference>
<organism evidence="2 3">
    <name type="scientific">Carnegiea gigantea</name>
    <dbReference type="NCBI Taxonomy" id="171969"/>
    <lineage>
        <taxon>Eukaryota</taxon>
        <taxon>Viridiplantae</taxon>
        <taxon>Streptophyta</taxon>
        <taxon>Embryophyta</taxon>
        <taxon>Tracheophyta</taxon>
        <taxon>Spermatophyta</taxon>
        <taxon>Magnoliopsida</taxon>
        <taxon>eudicotyledons</taxon>
        <taxon>Gunneridae</taxon>
        <taxon>Pentapetalae</taxon>
        <taxon>Caryophyllales</taxon>
        <taxon>Cactineae</taxon>
        <taxon>Cactaceae</taxon>
        <taxon>Cactoideae</taxon>
        <taxon>Echinocereeae</taxon>
        <taxon>Carnegiea</taxon>
    </lineage>
</organism>
<accession>A0A9Q1GL26</accession>
<dbReference type="GO" id="GO:0004842">
    <property type="term" value="F:ubiquitin-protein transferase activity"/>
    <property type="evidence" value="ECO:0007669"/>
    <property type="project" value="InterPro"/>
</dbReference>
<dbReference type="AlphaFoldDB" id="A0A9Q1GL26"/>
<feature type="region of interest" description="Disordered" evidence="1">
    <location>
        <begin position="141"/>
        <end position="206"/>
    </location>
</feature>
<feature type="compositionally biased region" description="Acidic residues" evidence="1">
    <location>
        <begin position="27"/>
        <end position="70"/>
    </location>
</feature>
<dbReference type="PANTHER" id="PTHR16047">
    <property type="entry name" value="RFWD3 PROTEIN"/>
    <property type="match status" value="1"/>
</dbReference>
<feature type="compositionally biased region" description="Polar residues" evidence="1">
    <location>
        <begin position="95"/>
        <end position="107"/>
    </location>
</feature>
<protein>
    <submittedName>
        <fullName evidence="2">Uncharacterized protein</fullName>
    </submittedName>
</protein>
<evidence type="ECO:0000256" key="1">
    <source>
        <dbReference type="SAM" id="MobiDB-lite"/>
    </source>
</evidence>
<dbReference type="EMBL" id="JAKOGI010002737">
    <property type="protein sequence ID" value="KAJ8421409.1"/>
    <property type="molecule type" value="Genomic_DNA"/>
</dbReference>
<name>A0A9Q1GL26_9CARY</name>
<comment type="caution">
    <text evidence="2">The sequence shown here is derived from an EMBL/GenBank/DDBJ whole genome shotgun (WGS) entry which is preliminary data.</text>
</comment>
<dbReference type="Proteomes" id="UP001153076">
    <property type="component" value="Unassembled WGS sequence"/>
</dbReference>
<feature type="compositionally biased region" description="Basic and acidic residues" evidence="1">
    <location>
        <begin position="153"/>
        <end position="183"/>
    </location>
</feature>
<gene>
    <name evidence="2" type="ORF">Cgig2_012296</name>
</gene>
<dbReference type="PANTHER" id="PTHR16047:SF13">
    <property type="entry name" value="E3 UBIQUITIN-PROTEIN LIGASE RFWD3"/>
    <property type="match status" value="1"/>
</dbReference>
<dbReference type="GO" id="GO:0005634">
    <property type="term" value="C:nucleus"/>
    <property type="evidence" value="ECO:0007669"/>
    <property type="project" value="InterPro"/>
</dbReference>
<evidence type="ECO:0000313" key="2">
    <source>
        <dbReference type="EMBL" id="KAJ8421409.1"/>
    </source>
</evidence>